<accession>A0ABV8BAS7</accession>
<feature type="domain" description="Mannose-6-phosphate isomerase type II C-terminal" evidence="2">
    <location>
        <begin position="338"/>
        <end position="445"/>
    </location>
</feature>
<dbReference type="Gene3D" id="2.60.120.10">
    <property type="entry name" value="Jelly Rolls"/>
    <property type="match status" value="1"/>
</dbReference>
<dbReference type="PANTHER" id="PTHR46390:SF1">
    <property type="entry name" value="MANNOSE-1-PHOSPHATE GUANYLYLTRANSFERASE"/>
    <property type="match status" value="1"/>
</dbReference>
<dbReference type="InterPro" id="IPR029044">
    <property type="entry name" value="Nucleotide-diphossugar_trans"/>
</dbReference>
<dbReference type="InterPro" id="IPR011051">
    <property type="entry name" value="RmlC_Cupin_sf"/>
</dbReference>
<dbReference type="PANTHER" id="PTHR46390">
    <property type="entry name" value="MANNOSE-1-PHOSPHATE GUANYLYLTRANSFERASE"/>
    <property type="match status" value="1"/>
</dbReference>
<evidence type="ECO:0000313" key="3">
    <source>
        <dbReference type="EMBL" id="MFC3886614.1"/>
    </source>
</evidence>
<comment type="caution">
    <text evidence="3">The sequence shown here is derived from an EMBL/GenBank/DDBJ whole genome shotgun (WGS) entry which is preliminary data.</text>
</comment>
<keyword evidence="4" id="KW-1185">Reference proteome</keyword>
<dbReference type="InterPro" id="IPR005835">
    <property type="entry name" value="NTP_transferase_dom"/>
</dbReference>
<feature type="domain" description="Nucleotidyl transferase" evidence="1">
    <location>
        <begin position="4"/>
        <end position="270"/>
    </location>
</feature>
<dbReference type="SUPFAM" id="SSF51182">
    <property type="entry name" value="RmlC-like cupins"/>
    <property type="match status" value="1"/>
</dbReference>
<dbReference type="Gene3D" id="3.90.550.10">
    <property type="entry name" value="Spore Coat Polysaccharide Biosynthesis Protein SpsA, Chain A"/>
    <property type="match status" value="1"/>
</dbReference>
<evidence type="ECO:0000313" key="4">
    <source>
        <dbReference type="Proteomes" id="UP001595752"/>
    </source>
</evidence>
<dbReference type="InterPro" id="IPR001538">
    <property type="entry name" value="Man6P_isomerase-2_C"/>
</dbReference>
<dbReference type="SUPFAM" id="SSF53448">
    <property type="entry name" value="Nucleotide-diphospho-sugar transferases"/>
    <property type="match status" value="1"/>
</dbReference>
<organism evidence="3 4">
    <name type="scientific">Bacillus songklensis</name>
    <dbReference type="NCBI Taxonomy" id="1069116"/>
    <lineage>
        <taxon>Bacteria</taxon>
        <taxon>Bacillati</taxon>
        <taxon>Bacillota</taxon>
        <taxon>Bacilli</taxon>
        <taxon>Bacillales</taxon>
        <taxon>Bacillaceae</taxon>
        <taxon>Bacillus</taxon>
    </lineage>
</organism>
<dbReference type="Pfam" id="PF00483">
    <property type="entry name" value="NTP_transferase"/>
    <property type="match status" value="1"/>
</dbReference>
<proteinExistence type="predicted"/>
<name>A0ABV8BAS7_9BACI</name>
<dbReference type="Proteomes" id="UP001595752">
    <property type="component" value="Unassembled WGS sequence"/>
</dbReference>
<sequence>MKLILLSGGSGKRLWPLSNDFRPKQFLKILKNENSELESMVERIWNQLASLQLTDQSFFITSEAQVEMVKSQLGKDIPLILEPQQRDTFPAIALAVSYLYSVQQVDLNEVICILPVDHYVEERFFKTVVDMENVILNSHADIALIGVSPTQPSEKYGYIVPVKTAGLWNESKYYTVERFAEKPKIEEAEELIKQGALWNCGVFSFTLQYLLSLLTEKGLPTNYNDLVQVYDQVPKISFDYEVLEKAEKVVVVPYKGYWKDLGTWNSLTEELDNCLIGKGFISEDSKNTHLINELPIPVNILGIPDAVIVASYDGILVTDKKASTRVKDLLQNIDQSSMHEEKEWGSYRVLDYGKYPNGLEVVTKRMKVLSGKTFGYQKHQNQKKVWMIVSGEGEFTKNSIKYRVKHGDILEINGNIDHDIKAVTNLEIIEIQTGSQLMNEDIIEIVKTWDDDIIKHCEKSE</sequence>
<reference evidence="4" key="1">
    <citation type="journal article" date="2019" name="Int. J. Syst. Evol. Microbiol.">
        <title>The Global Catalogue of Microorganisms (GCM) 10K type strain sequencing project: providing services to taxonomists for standard genome sequencing and annotation.</title>
        <authorList>
            <consortium name="The Broad Institute Genomics Platform"/>
            <consortium name="The Broad Institute Genome Sequencing Center for Infectious Disease"/>
            <person name="Wu L."/>
            <person name="Ma J."/>
        </authorList>
    </citation>
    <scope>NUCLEOTIDE SEQUENCE [LARGE SCALE GENOMIC DNA]</scope>
    <source>
        <strain evidence="4">CCUG 61889</strain>
    </source>
</reference>
<protein>
    <submittedName>
        <fullName evidence="3">Sugar phosphate nucleotidyltransferase</fullName>
    </submittedName>
</protein>
<dbReference type="InterPro" id="IPR051161">
    <property type="entry name" value="Mannose-6P_isomerase_type2"/>
</dbReference>
<gene>
    <name evidence="3" type="ORF">ACFOU2_25210</name>
</gene>
<evidence type="ECO:0000259" key="1">
    <source>
        <dbReference type="Pfam" id="PF00483"/>
    </source>
</evidence>
<dbReference type="RefSeq" id="WP_377919030.1">
    <property type="nucleotide sequence ID" value="NZ_JBHRZT010000073.1"/>
</dbReference>
<evidence type="ECO:0000259" key="2">
    <source>
        <dbReference type="Pfam" id="PF01050"/>
    </source>
</evidence>
<dbReference type="InterPro" id="IPR014710">
    <property type="entry name" value="RmlC-like_jellyroll"/>
</dbReference>
<dbReference type="Pfam" id="PF01050">
    <property type="entry name" value="MannoseP_isomer"/>
    <property type="match status" value="1"/>
</dbReference>
<dbReference type="EMBL" id="JBHRZT010000073">
    <property type="protein sequence ID" value="MFC3886614.1"/>
    <property type="molecule type" value="Genomic_DNA"/>
</dbReference>